<dbReference type="PANTHER" id="PTHR47718:SF7">
    <property type="entry name" value="PROTEIN FAR1-RELATED SEQUENCE"/>
    <property type="match status" value="1"/>
</dbReference>
<dbReference type="EMBL" id="LFYR01001213">
    <property type="protein sequence ID" value="KMZ63618.1"/>
    <property type="molecule type" value="Genomic_DNA"/>
</dbReference>
<organism evidence="1 2">
    <name type="scientific">Zostera marina</name>
    <name type="common">Eelgrass</name>
    <dbReference type="NCBI Taxonomy" id="29655"/>
    <lineage>
        <taxon>Eukaryota</taxon>
        <taxon>Viridiplantae</taxon>
        <taxon>Streptophyta</taxon>
        <taxon>Embryophyta</taxon>
        <taxon>Tracheophyta</taxon>
        <taxon>Spermatophyta</taxon>
        <taxon>Magnoliopsida</taxon>
        <taxon>Liliopsida</taxon>
        <taxon>Zosteraceae</taxon>
        <taxon>Zostera</taxon>
    </lineage>
</organism>
<keyword evidence="2" id="KW-1185">Reference proteome</keyword>
<name>A0A0K9P3S1_ZOSMR</name>
<evidence type="ECO:0000313" key="2">
    <source>
        <dbReference type="Proteomes" id="UP000036987"/>
    </source>
</evidence>
<accession>A0A0K9P3S1</accession>
<sequence length="158" mass="18605">MATSSKKRFLKVNRKITPYARNLIHALDATNILPSQQYSYVANRLGGLPNCSFTKTDFFNLPKTAKQNIHSHDVDILMRKLEFLKKEDDYYYYSYALDDERFVIVILCFAIVRNEISKLVFKKTFSKKKKKTTIDKIEIMIISDFLKKLLILFCNKLF</sequence>
<dbReference type="PANTHER" id="PTHR47718">
    <property type="entry name" value="OS01G0519700 PROTEIN"/>
    <property type="match status" value="1"/>
</dbReference>
<protein>
    <submittedName>
        <fullName evidence="1">Uncharacterized protein</fullName>
    </submittedName>
</protein>
<proteinExistence type="predicted"/>
<gene>
    <name evidence="1" type="ORF">ZOSMA_3G00990</name>
</gene>
<comment type="caution">
    <text evidence="1">The sequence shown here is derived from an EMBL/GenBank/DDBJ whole genome shotgun (WGS) entry which is preliminary data.</text>
</comment>
<dbReference type="AlphaFoldDB" id="A0A0K9P3S1"/>
<reference evidence="2" key="1">
    <citation type="journal article" date="2016" name="Nature">
        <title>The genome of the seagrass Zostera marina reveals angiosperm adaptation to the sea.</title>
        <authorList>
            <person name="Olsen J.L."/>
            <person name="Rouze P."/>
            <person name="Verhelst B."/>
            <person name="Lin Y.-C."/>
            <person name="Bayer T."/>
            <person name="Collen J."/>
            <person name="Dattolo E."/>
            <person name="De Paoli E."/>
            <person name="Dittami S."/>
            <person name="Maumus F."/>
            <person name="Michel G."/>
            <person name="Kersting A."/>
            <person name="Lauritano C."/>
            <person name="Lohaus R."/>
            <person name="Toepel M."/>
            <person name="Tonon T."/>
            <person name="Vanneste K."/>
            <person name="Amirebrahimi M."/>
            <person name="Brakel J."/>
            <person name="Bostroem C."/>
            <person name="Chovatia M."/>
            <person name="Grimwood J."/>
            <person name="Jenkins J.W."/>
            <person name="Jueterbock A."/>
            <person name="Mraz A."/>
            <person name="Stam W.T."/>
            <person name="Tice H."/>
            <person name="Bornberg-Bauer E."/>
            <person name="Green P.J."/>
            <person name="Pearson G.A."/>
            <person name="Procaccini G."/>
            <person name="Duarte C.M."/>
            <person name="Schmutz J."/>
            <person name="Reusch T.B.H."/>
            <person name="Van de Peer Y."/>
        </authorList>
    </citation>
    <scope>NUCLEOTIDE SEQUENCE [LARGE SCALE GENOMIC DNA]</scope>
    <source>
        <strain evidence="2">cv. Finnish</strain>
    </source>
</reference>
<dbReference type="Proteomes" id="UP000036987">
    <property type="component" value="Unassembled WGS sequence"/>
</dbReference>
<evidence type="ECO:0000313" key="1">
    <source>
        <dbReference type="EMBL" id="KMZ63618.1"/>
    </source>
</evidence>